<comment type="subcellular location">
    <subcellularLocation>
        <location evidence="1">Cell membrane</location>
        <topology evidence="1">Multi-pass membrane protein</topology>
    </subcellularLocation>
</comment>
<dbReference type="PROSITE" id="PS50850">
    <property type="entry name" value="MFS"/>
    <property type="match status" value="1"/>
</dbReference>
<keyword evidence="2" id="KW-1003">Cell membrane</keyword>
<accession>A0ABR9QSN1</accession>
<dbReference type="InterPro" id="IPR011701">
    <property type="entry name" value="MFS"/>
</dbReference>
<keyword evidence="4 6" id="KW-1133">Transmembrane helix</keyword>
<dbReference type="RefSeq" id="WP_193529516.1">
    <property type="nucleotide sequence ID" value="NZ_JADCJZ010000002.1"/>
</dbReference>
<dbReference type="Proteomes" id="UP001194273">
    <property type="component" value="Unassembled WGS sequence"/>
</dbReference>
<feature type="transmembrane region" description="Helical" evidence="6">
    <location>
        <begin position="170"/>
        <end position="191"/>
    </location>
</feature>
<keyword evidence="5 6" id="KW-0472">Membrane</keyword>
<protein>
    <submittedName>
        <fullName evidence="8">MFS transporter</fullName>
    </submittedName>
</protein>
<dbReference type="Gene3D" id="1.20.1250.20">
    <property type="entry name" value="MFS general substrate transporter like domains"/>
    <property type="match status" value="1"/>
</dbReference>
<feature type="transmembrane region" description="Helical" evidence="6">
    <location>
        <begin position="303"/>
        <end position="323"/>
    </location>
</feature>
<evidence type="ECO:0000256" key="3">
    <source>
        <dbReference type="ARBA" id="ARBA00022692"/>
    </source>
</evidence>
<dbReference type="PANTHER" id="PTHR43124">
    <property type="entry name" value="PURINE EFFLUX PUMP PBUE"/>
    <property type="match status" value="1"/>
</dbReference>
<organism evidence="8 9">
    <name type="scientific">Thermophilibacter gallinarum</name>
    <dbReference type="NCBI Taxonomy" id="2779357"/>
    <lineage>
        <taxon>Bacteria</taxon>
        <taxon>Bacillati</taxon>
        <taxon>Actinomycetota</taxon>
        <taxon>Coriobacteriia</taxon>
        <taxon>Coriobacteriales</taxon>
        <taxon>Atopobiaceae</taxon>
        <taxon>Thermophilibacter</taxon>
    </lineage>
</organism>
<feature type="transmembrane region" description="Helical" evidence="6">
    <location>
        <begin position="56"/>
        <end position="75"/>
    </location>
</feature>
<dbReference type="PANTHER" id="PTHR43124:SF4">
    <property type="entry name" value="SUGAR EFFLUX TRANSPORTER"/>
    <property type="match status" value="1"/>
</dbReference>
<feature type="transmembrane region" description="Helical" evidence="6">
    <location>
        <begin position="212"/>
        <end position="231"/>
    </location>
</feature>
<evidence type="ECO:0000256" key="2">
    <source>
        <dbReference type="ARBA" id="ARBA00022475"/>
    </source>
</evidence>
<feature type="transmembrane region" description="Helical" evidence="6">
    <location>
        <begin position="140"/>
        <end position="158"/>
    </location>
</feature>
<keyword evidence="3 6" id="KW-0812">Transmembrane</keyword>
<feature type="domain" description="Major facilitator superfamily (MFS) profile" evidence="7">
    <location>
        <begin position="16"/>
        <end position="391"/>
    </location>
</feature>
<feature type="transmembrane region" description="Helical" evidence="6">
    <location>
        <begin position="367"/>
        <end position="387"/>
    </location>
</feature>
<gene>
    <name evidence="8" type="ORF">INF26_04355</name>
</gene>
<feature type="transmembrane region" description="Helical" evidence="6">
    <location>
        <begin position="107"/>
        <end position="128"/>
    </location>
</feature>
<evidence type="ECO:0000259" key="7">
    <source>
        <dbReference type="PROSITE" id="PS50850"/>
    </source>
</evidence>
<comment type="caution">
    <text evidence="8">The sequence shown here is derived from an EMBL/GenBank/DDBJ whole genome shotgun (WGS) entry which is preliminary data.</text>
</comment>
<keyword evidence="9" id="KW-1185">Reference proteome</keyword>
<name>A0ABR9QSN1_9ACTN</name>
<evidence type="ECO:0000256" key="5">
    <source>
        <dbReference type="ARBA" id="ARBA00023136"/>
    </source>
</evidence>
<dbReference type="CDD" id="cd17324">
    <property type="entry name" value="MFS_NepI_like"/>
    <property type="match status" value="1"/>
</dbReference>
<dbReference type="InterPro" id="IPR036259">
    <property type="entry name" value="MFS_trans_sf"/>
</dbReference>
<evidence type="ECO:0000313" key="9">
    <source>
        <dbReference type="Proteomes" id="UP001194273"/>
    </source>
</evidence>
<feature type="transmembrane region" description="Helical" evidence="6">
    <location>
        <begin position="335"/>
        <end position="355"/>
    </location>
</feature>
<sequence length="399" mass="40925">MSSNATGRAARSELPPLLFLTLAAFLLNTSEFVPIGLLTDIAAAFSLTESGAGLMISIYAWAVAALSLPLMVAASRMPPRRLVLLVLGVFCAGQVGTAVAPTFELVVASRLVVAAAHAVFWSVASPYAVRVASPEHASRALGMIVTGTSVAMIFGLPLGRALGLALGWRMTFVVVGAVTLVVALGLALTFPRLSAGEPFTLARLPELGRNRALLGIYLLTILYATGYYVAYSYVEPFLAQVAGMPDDLITVVLSVFGVAGLAGSWLFARLFDAHRTAYLRLTMFGVSAALLLLAPLTPWAAGPVAACVLWGVCATSFNACAQAEVIRVTTEEQSAVAMSIFSGLFNVGIGGGSIVGGLVCDTLGVGAVGYVGGAVAAAGTLWCALGLGRLLGGAGRAGD</sequence>
<evidence type="ECO:0000256" key="6">
    <source>
        <dbReference type="SAM" id="Phobius"/>
    </source>
</evidence>
<reference evidence="8 9" key="1">
    <citation type="submission" date="2020-10" db="EMBL/GenBank/DDBJ databases">
        <title>ChiBAC.</title>
        <authorList>
            <person name="Zenner C."/>
            <person name="Hitch T.C.A."/>
            <person name="Clavel T."/>
        </authorList>
    </citation>
    <scope>NUCLEOTIDE SEQUENCE [LARGE SCALE GENOMIC DNA]</scope>
    <source>
        <strain evidence="8 9">DSM 107455</strain>
    </source>
</reference>
<dbReference type="Pfam" id="PF07690">
    <property type="entry name" value="MFS_1"/>
    <property type="match status" value="1"/>
</dbReference>
<dbReference type="InterPro" id="IPR050189">
    <property type="entry name" value="MFS_Efflux_Transporters"/>
</dbReference>
<evidence type="ECO:0000313" key="8">
    <source>
        <dbReference type="EMBL" id="MBE5024083.1"/>
    </source>
</evidence>
<evidence type="ECO:0000256" key="4">
    <source>
        <dbReference type="ARBA" id="ARBA00022989"/>
    </source>
</evidence>
<feature type="transmembrane region" description="Helical" evidence="6">
    <location>
        <begin position="251"/>
        <end position="271"/>
    </location>
</feature>
<feature type="transmembrane region" description="Helical" evidence="6">
    <location>
        <begin position="82"/>
        <end position="101"/>
    </location>
</feature>
<evidence type="ECO:0000256" key="1">
    <source>
        <dbReference type="ARBA" id="ARBA00004651"/>
    </source>
</evidence>
<feature type="transmembrane region" description="Helical" evidence="6">
    <location>
        <begin position="278"/>
        <end position="297"/>
    </location>
</feature>
<proteinExistence type="predicted"/>
<dbReference type="InterPro" id="IPR020846">
    <property type="entry name" value="MFS_dom"/>
</dbReference>
<dbReference type="SUPFAM" id="SSF103473">
    <property type="entry name" value="MFS general substrate transporter"/>
    <property type="match status" value="1"/>
</dbReference>
<dbReference type="EMBL" id="JADCJZ010000002">
    <property type="protein sequence ID" value="MBE5024083.1"/>
    <property type="molecule type" value="Genomic_DNA"/>
</dbReference>